<evidence type="ECO:0000313" key="4">
    <source>
        <dbReference type="Proteomes" id="UP001180536"/>
    </source>
</evidence>
<dbReference type="EMBL" id="JAVDXQ010000004">
    <property type="protein sequence ID" value="MDR7297518.1"/>
    <property type="molecule type" value="Genomic_DNA"/>
</dbReference>
<gene>
    <name evidence="3" type="ORF">J2X16_002867</name>
</gene>
<keyword evidence="4" id="KW-1185">Reference proteome</keyword>
<dbReference type="RefSeq" id="WP_310345791.1">
    <property type="nucleotide sequence ID" value="NZ_JAVDXQ010000004.1"/>
</dbReference>
<feature type="signal peptide" evidence="2">
    <location>
        <begin position="1"/>
        <end position="24"/>
    </location>
</feature>
<name>A0ABU1ZAP8_9BURK</name>
<sequence>MNSHRCRVAALLGTALLALSSAQAAPAAKNVDPLRLQYEREKADCMTGKSNQPRNVCLREAGAAYAQARQGKLVSPGDRSEQWAANALKRCEAQNGEDRALCERRVREGVVEGSVGGGGQLKTLTVRSTDIPKSPGG</sequence>
<feature type="chain" id="PRO_5047179293" description="Lysozyme inhibitor LprI N-terminal domain-containing protein" evidence="2">
    <location>
        <begin position="25"/>
        <end position="137"/>
    </location>
</feature>
<proteinExistence type="predicted"/>
<evidence type="ECO:0000256" key="2">
    <source>
        <dbReference type="SAM" id="SignalP"/>
    </source>
</evidence>
<evidence type="ECO:0000313" key="3">
    <source>
        <dbReference type="EMBL" id="MDR7297518.1"/>
    </source>
</evidence>
<comment type="caution">
    <text evidence="3">The sequence shown here is derived from an EMBL/GenBank/DDBJ whole genome shotgun (WGS) entry which is preliminary data.</text>
</comment>
<evidence type="ECO:0008006" key="5">
    <source>
        <dbReference type="Google" id="ProtNLM"/>
    </source>
</evidence>
<evidence type="ECO:0000256" key="1">
    <source>
        <dbReference type="SAM" id="MobiDB-lite"/>
    </source>
</evidence>
<reference evidence="3 4" key="1">
    <citation type="submission" date="2023-07" db="EMBL/GenBank/DDBJ databases">
        <title>Sorghum-associated microbial communities from plants grown in Nebraska, USA.</title>
        <authorList>
            <person name="Schachtman D."/>
        </authorList>
    </citation>
    <scope>NUCLEOTIDE SEQUENCE [LARGE SCALE GENOMIC DNA]</scope>
    <source>
        <strain evidence="3 4">BE310</strain>
    </source>
</reference>
<dbReference type="Proteomes" id="UP001180536">
    <property type="component" value="Unassembled WGS sequence"/>
</dbReference>
<protein>
    <recommendedName>
        <fullName evidence="5">Lysozyme inhibitor LprI N-terminal domain-containing protein</fullName>
    </recommendedName>
</protein>
<accession>A0ABU1ZAP8</accession>
<keyword evidence="2" id="KW-0732">Signal</keyword>
<feature type="region of interest" description="Disordered" evidence="1">
    <location>
        <begin position="112"/>
        <end position="137"/>
    </location>
</feature>
<organism evidence="3 4">
    <name type="scientific">Pelomonas aquatica</name>
    <dbReference type="NCBI Taxonomy" id="431058"/>
    <lineage>
        <taxon>Bacteria</taxon>
        <taxon>Pseudomonadati</taxon>
        <taxon>Pseudomonadota</taxon>
        <taxon>Betaproteobacteria</taxon>
        <taxon>Burkholderiales</taxon>
        <taxon>Sphaerotilaceae</taxon>
        <taxon>Roseateles</taxon>
    </lineage>
</organism>